<dbReference type="Gene3D" id="1.25.40.10">
    <property type="entry name" value="Tetratricopeptide repeat domain"/>
    <property type="match status" value="1"/>
</dbReference>
<dbReference type="InterPro" id="IPR011990">
    <property type="entry name" value="TPR-like_helical_dom_sf"/>
</dbReference>
<evidence type="ECO:0008006" key="4">
    <source>
        <dbReference type="Google" id="ProtNLM"/>
    </source>
</evidence>
<sequence length="255" mass="28790">MRHAITISIIMLMAPSATATAQSLQLAAVKTYERQLLDVTEITDTTYLKNKLAAVEYEARHNPNELTNVRLGLVCHEVALNLTFLTKTGYRGYAKKSFDLLSELANDAHTTPEAMPVIQAYRASALALVGAETRKTSLLGQSFALFREAISNYAAVSASPEFLRGSVAENLPWFFFGKRKAARHDFESIIEKQRQNTDYADAKIMSFTYWAWANQHRSKKHRQQALGYLNQAISIDPNYQSGRQRAELLKNKWLN</sequence>
<dbReference type="Proteomes" id="UP000664034">
    <property type="component" value="Unassembled WGS sequence"/>
</dbReference>
<keyword evidence="1" id="KW-0732">Signal</keyword>
<name>A0A939GE49_9BACT</name>
<evidence type="ECO:0000313" key="3">
    <source>
        <dbReference type="Proteomes" id="UP000664034"/>
    </source>
</evidence>
<evidence type="ECO:0000256" key="1">
    <source>
        <dbReference type="SAM" id="SignalP"/>
    </source>
</evidence>
<reference evidence="2" key="1">
    <citation type="submission" date="2021-03" db="EMBL/GenBank/DDBJ databases">
        <title>Fibrella sp. HMF5335 genome sequencing and assembly.</title>
        <authorList>
            <person name="Kang H."/>
            <person name="Kim H."/>
            <person name="Bae S."/>
            <person name="Joh K."/>
        </authorList>
    </citation>
    <scope>NUCLEOTIDE SEQUENCE</scope>
    <source>
        <strain evidence="2">HMF5335</strain>
    </source>
</reference>
<keyword evidence="3" id="KW-1185">Reference proteome</keyword>
<gene>
    <name evidence="2" type="ORF">J2I47_00665</name>
</gene>
<proteinExistence type="predicted"/>
<organism evidence="2 3">
    <name type="scientific">Fibrella rubiginis</name>
    <dbReference type="NCBI Taxonomy" id="2817060"/>
    <lineage>
        <taxon>Bacteria</taxon>
        <taxon>Pseudomonadati</taxon>
        <taxon>Bacteroidota</taxon>
        <taxon>Cytophagia</taxon>
        <taxon>Cytophagales</taxon>
        <taxon>Spirosomataceae</taxon>
        <taxon>Fibrella</taxon>
    </lineage>
</organism>
<dbReference type="AlphaFoldDB" id="A0A939GE49"/>
<accession>A0A939GE49</accession>
<dbReference type="EMBL" id="JAFMYV010000001">
    <property type="protein sequence ID" value="MBO0935046.1"/>
    <property type="molecule type" value="Genomic_DNA"/>
</dbReference>
<dbReference type="RefSeq" id="WP_207362618.1">
    <property type="nucleotide sequence ID" value="NZ_JAFMYV010000001.1"/>
</dbReference>
<feature type="signal peptide" evidence="1">
    <location>
        <begin position="1"/>
        <end position="21"/>
    </location>
</feature>
<dbReference type="SUPFAM" id="SSF48452">
    <property type="entry name" value="TPR-like"/>
    <property type="match status" value="1"/>
</dbReference>
<evidence type="ECO:0000313" key="2">
    <source>
        <dbReference type="EMBL" id="MBO0935046.1"/>
    </source>
</evidence>
<feature type="chain" id="PRO_5037717807" description="Tetratricopeptide repeat-containing protein" evidence="1">
    <location>
        <begin position="22"/>
        <end position="255"/>
    </location>
</feature>
<comment type="caution">
    <text evidence="2">The sequence shown here is derived from an EMBL/GenBank/DDBJ whole genome shotgun (WGS) entry which is preliminary data.</text>
</comment>
<protein>
    <recommendedName>
        <fullName evidence="4">Tetratricopeptide repeat-containing protein</fullName>
    </recommendedName>
</protein>